<protein>
    <recommendedName>
        <fullName evidence="3">DNA polymerase III subunit alpha</fullName>
        <ecNumber evidence="2">2.7.7.7</ecNumber>
    </recommendedName>
</protein>
<dbReference type="InterPro" id="IPR016195">
    <property type="entry name" value="Pol/histidinol_Pase-like"/>
</dbReference>
<reference evidence="10" key="2">
    <citation type="journal article" date="2021" name="Microbiome">
        <title>Successional dynamics and alternative stable states in a saline activated sludge microbial community over 9 years.</title>
        <authorList>
            <person name="Wang Y."/>
            <person name="Ye J."/>
            <person name="Ju F."/>
            <person name="Liu L."/>
            <person name="Boyd J.A."/>
            <person name="Deng Y."/>
            <person name="Parks D.H."/>
            <person name="Jiang X."/>
            <person name="Yin X."/>
            <person name="Woodcroft B.J."/>
            <person name="Tyson G.W."/>
            <person name="Hugenholtz P."/>
            <person name="Polz M.F."/>
            <person name="Zhang T."/>
        </authorList>
    </citation>
    <scope>NUCLEOTIDE SEQUENCE</scope>
    <source>
        <strain evidence="10">HKST-UBA17</strain>
    </source>
</reference>
<organism evidence="10 11">
    <name type="scientific">Candidatus Dojkabacteria bacterium</name>
    <dbReference type="NCBI Taxonomy" id="2099670"/>
    <lineage>
        <taxon>Bacteria</taxon>
        <taxon>Candidatus Dojkabacteria</taxon>
    </lineage>
</organism>
<comment type="caution">
    <text evidence="10">The sequence shown here is derived from an EMBL/GenBank/DDBJ whole genome shotgun (WGS) entry which is preliminary data.</text>
</comment>
<dbReference type="InterPro" id="IPR004805">
    <property type="entry name" value="DnaE2/DnaE/PolC"/>
</dbReference>
<dbReference type="InterPro" id="IPR041931">
    <property type="entry name" value="DNA_pol3_alpha_thumb_dom"/>
</dbReference>
<evidence type="ECO:0000259" key="9">
    <source>
        <dbReference type="SMART" id="SM00481"/>
    </source>
</evidence>
<dbReference type="GO" id="GO:0005737">
    <property type="term" value="C:cytoplasm"/>
    <property type="evidence" value="ECO:0007669"/>
    <property type="project" value="UniProtKB-SubCell"/>
</dbReference>
<dbReference type="GO" id="GO:0008408">
    <property type="term" value="F:3'-5' exonuclease activity"/>
    <property type="evidence" value="ECO:0007669"/>
    <property type="project" value="InterPro"/>
</dbReference>
<evidence type="ECO:0000256" key="8">
    <source>
        <dbReference type="ARBA" id="ARBA00049244"/>
    </source>
</evidence>
<evidence type="ECO:0000256" key="5">
    <source>
        <dbReference type="ARBA" id="ARBA00022695"/>
    </source>
</evidence>
<dbReference type="InterPro" id="IPR011708">
    <property type="entry name" value="DNA_pol3_alpha_NTPase_dom"/>
</dbReference>
<dbReference type="Gene3D" id="1.10.150.870">
    <property type="match status" value="1"/>
</dbReference>
<dbReference type="PANTHER" id="PTHR32294:SF0">
    <property type="entry name" value="DNA POLYMERASE III SUBUNIT ALPHA"/>
    <property type="match status" value="1"/>
</dbReference>
<comment type="subcellular location">
    <subcellularLocation>
        <location evidence="1">Cytoplasm</location>
    </subcellularLocation>
</comment>
<evidence type="ECO:0000256" key="7">
    <source>
        <dbReference type="ARBA" id="ARBA00022932"/>
    </source>
</evidence>
<reference evidence="10" key="1">
    <citation type="submission" date="2020-04" db="EMBL/GenBank/DDBJ databases">
        <authorList>
            <person name="Zhang T."/>
        </authorList>
    </citation>
    <scope>NUCLEOTIDE SEQUENCE</scope>
    <source>
        <strain evidence="10">HKST-UBA17</strain>
    </source>
</reference>
<dbReference type="InterPro" id="IPR029460">
    <property type="entry name" value="DNAPol_HHH"/>
</dbReference>
<evidence type="ECO:0000256" key="1">
    <source>
        <dbReference type="ARBA" id="ARBA00004496"/>
    </source>
</evidence>
<keyword evidence="7" id="KW-0239">DNA-directed DNA polymerase</keyword>
<dbReference type="Gene3D" id="1.10.10.1600">
    <property type="entry name" value="Bacterial DNA polymerase III alpha subunit, thumb domain"/>
    <property type="match status" value="1"/>
</dbReference>
<name>A0A955I8V6_9BACT</name>
<dbReference type="NCBIfam" id="TIGR00594">
    <property type="entry name" value="polc"/>
    <property type="match status" value="1"/>
</dbReference>
<dbReference type="SMART" id="SM00481">
    <property type="entry name" value="POLIIIAc"/>
    <property type="match status" value="1"/>
</dbReference>
<dbReference type="Pfam" id="PF01336">
    <property type="entry name" value="tRNA_anti-codon"/>
    <property type="match status" value="1"/>
</dbReference>
<sequence length="1133" mass="129486">MKFTHLHLHTEYSLLDGTIKIPALIEKLKASGMDACAITDHGVMYGAYKFYKMMKEAGLKPIIGCEIYVAPRDHHMKEAGIDNKYNHMVLLAKDLEGYKNLIKILSISHLEGFYYKPRIDVEHLRKYSKGLIATSACLGGVVAKDLLNGQYDKAKNNAIMYKEMFPDRFYIEIQRNGLKEQDDVNPQLLQVAEELSLPIVATCDAHYLDRDDSMIQEILWCIADGKTLDDPTRRSYGTQELYLKTSEEMEELFSDLPEALENTQKIKEQIEEFDITFGRVEPIFDELPEGENSETFLRKLTYEGAEKKYGKITRELQERIDFELSVINDKGYNDYFLVTRMFVKFCRDNGIVVGMRGSGCGSVVAYCTDITHLEPISWELYFERFLNPERNSPPDFDLDIADARRDEVIQFAIDHFGEENVKQIGTFSKLQTRQAIRDVSRVLGIDLKVADQLSKMVEILFGKARSIDYMIENNIEFADLINSSPELQRMAEIVRKIAGLCRGVSTHACGVVITPTPVSDYVPLQRDSKNEGIGMTQYEMFDLEPVGLMKFDFLGLRNLAVIGEALEKIKDTRGIDVDLMSVDPNDEDTFKIIQRGHTVGIFQLESEGMRKTIKGLKPATQEEICYLLAAYRPGPMQFIPEYISVKDGDKEAEYLMPELEPILRITNGVITYQEQVIRIAVDIAGYSMGAADMLRKAMGKKLMDVMEKEKPKFISGAVEKGFNQASVDALWERLLQFANYGFNKAHSASYALVSYWTGYLKAHYPLEFMAALLEGDLDNFDRVVIDLQECERLGIAVLPPDINLSDAKFTIEDEENIRFGMAAIKNVGEDVIHQIVKERKQNGPFLNFDDFLFRIVKKRIQKRTIEYLIQAGTMDTLGDRNQLIFNLSNLYERYKSEYQDAERGQFDLFGNGEIKTHIETPTVLQEAEPTTVHQRLEWEKELLGLYLTSHPLDDLHDFFESKGVIQISRLIHEPPSRKIYIVGGIVANIKRITTKKGDYMAFLTVEDKTGSIEMVVFPSSYDELQDELQPNKPTLFAGRLNQRDNNEISFVLEKAKVVDEEKHGTNFQGITFKVTSKHSVEEINELKQYIREHPGDVPVKITIVDEDSSERSVYLDRPVQVDEQTEAYLKKFS</sequence>
<dbReference type="NCBIfam" id="NF004226">
    <property type="entry name" value="PRK05673.1"/>
    <property type="match status" value="1"/>
</dbReference>
<dbReference type="GO" id="GO:0006260">
    <property type="term" value="P:DNA replication"/>
    <property type="evidence" value="ECO:0007669"/>
    <property type="project" value="UniProtKB-KW"/>
</dbReference>
<dbReference type="EC" id="2.7.7.7" evidence="2"/>
<dbReference type="SUPFAM" id="SSF89550">
    <property type="entry name" value="PHP domain-like"/>
    <property type="match status" value="1"/>
</dbReference>
<dbReference type="InterPro" id="IPR040982">
    <property type="entry name" value="DNA_pol3_finger"/>
</dbReference>
<evidence type="ECO:0000256" key="6">
    <source>
        <dbReference type="ARBA" id="ARBA00022705"/>
    </source>
</evidence>
<keyword evidence="5 10" id="KW-0548">Nucleotidyltransferase</keyword>
<dbReference type="InterPro" id="IPR004013">
    <property type="entry name" value="PHP_dom"/>
</dbReference>
<dbReference type="InterPro" id="IPR003141">
    <property type="entry name" value="Pol/His_phosphatase_N"/>
</dbReference>
<dbReference type="PANTHER" id="PTHR32294">
    <property type="entry name" value="DNA POLYMERASE III SUBUNIT ALPHA"/>
    <property type="match status" value="1"/>
</dbReference>
<dbReference type="AlphaFoldDB" id="A0A955I8V6"/>
<dbReference type="Pfam" id="PF02811">
    <property type="entry name" value="PHP"/>
    <property type="match status" value="1"/>
</dbReference>
<gene>
    <name evidence="10" type="primary">dnaE</name>
    <name evidence="10" type="ORF">KC685_01645</name>
</gene>
<dbReference type="GO" id="GO:0003676">
    <property type="term" value="F:nucleic acid binding"/>
    <property type="evidence" value="ECO:0007669"/>
    <property type="project" value="InterPro"/>
</dbReference>
<comment type="catalytic activity">
    <reaction evidence="8">
        <text>DNA(n) + a 2'-deoxyribonucleoside 5'-triphosphate = DNA(n+1) + diphosphate</text>
        <dbReference type="Rhea" id="RHEA:22508"/>
        <dbReference type="Rhea" id="RHEA-COMP:17339"/>
        <dbReference type="Rhea" id="RHEA-COMP:17340"/>
        <dbReference type="ChEBI" id="CHEBI:33019"/>
        <dbReference type="ChEBI" id="CHEBI:61560"/>
        <dbReference type="ChEBI" id="CHEBI:173112"/>
        <dbReference type="EC" id="2.7.7.7"/>
    </reaction>
</comment>
<dbReference type="EMBL" id="JAGQLN010000004">
    <property type="protein sequence ID" value="MCA9376603.1"/>
    <property type="molecule type" value="Genomic_DNA"/>
</dbReference>
<dbReference type="InterPro" id="IPR004365">
    <property type="entry name" value="NA-bd_OB_tRNA"/>
</dbReference>
<dbReference type="Pfam" id="PF14579">
    <property type="entry name" value="HHH_6"/>
    <property type="match status" value="1"/>
</dbReference>
<evidence type="ECO:0000256" key="3">
    <source>
        <dbReference type="ARBA" id="ARBA00019114"/>
    </source>
</evidence>
<evidence type="ECO:0000256" key="2">
    <source>
        <dbReference type="ARBA" id="ARBA00012417"/>
    </source>
</evidence>
<dbReference type="Pfam" id="PF07733">
    <property type="entry name" value="DNA_pol3_alpha"/>
    <property type="match status" value="1"/>
</dbReference>
<accession>A0A955I8V6</accession>
<dbReference type="Gene3D" id="3.20.20.140">
    <property type="entry name" value="Metal-dependent hydrolases"/>
    <property type="match status" value="1"/>
</dbReference>
<dbReference type="CDD" id="cd04485">
    <property type="entry name" value="DnaE_OBF"/>
    <property type="match status" value="1"/>
</dbReference>
<proteinExistence type="predicted"/>
<dbReference type="Pfam" id="PF17657">
    <property type="entry name" value="DNA_pol3_finger"/>
    <property type="match status" value="1"/>
</dbReference>
<keyword evidence="4 10" id="KW-0808">Transferase</keyword>
<evidence type="ECO:0000256" key="4">
    <source>
        <dbReference type="ARBA" id="ARBA00022679"/>
    </source>
</evidence>
<evidence type="ECO:0000313" key="10">
    <source>
        <dbReference type="EMBL" id="MCA9376603.1"/>
    </source>
</evidence>
<dbReference type="CDD" id="cd12113">
    <property type="entry name" value="PHP_PolIIIA_DnaE3"/>
    <property type="match status" value="1"/>
</dbReference>
<keyword evidence="6" id="KW-0235">DNA replication</keyword>
<dbReference type="GO" id="GO:0003887">
    <property type="term" value="F:DNA-directed DNA polymerase activity"/>
    <property type="evidence" value="ECO:0007669"/>
    <property type="project" value="UniProtKB-KW"/>
</dbReference>
<feature type="domain" description="Polymerase/histidinol phosphatase N-terminal" evidence="9">
    <location>
        <begin position="4"/>
        <end position="71"/>
    </location>
</feature>
<dbReference type="Proteomes" id="UP000741282">
    <property type="component" value="Unassembled WGS sequence"/>
</dbReference>
<evidence type="ECO:0000313" key="11">
    <source>
        <dbReference type="Proteomes" id="UP000741282"/>
    </source>
</evidence>